<proteinExistence type="predicted"/>
<dbReference type="InterPro" id="IPR045164">
    <property type="entry name" value="RBM41/RNPC3"/>
</dbReference>
<dbReference type="FunCoup" id="A0A7M7K8J5">
    <property type="interactions" value="819"/>
</dbReference>
<keyword evidence="1 2" id="KW-0694">RNA-binding</keyword>
<dbReference type="KEGG" id="vde:111250678"/>
<name>A0A7M7K8J5_VARDE</name>
<dbReference type="GO" id="GO:0000398">
    <property type="term" value="P:mRNA splicing, via spliceosome"/>
    <property type="evidence" value="ECO:0007669"/>
    <property type="project" value="TreeGrafter"/>
</dbReference>
<dbReference type="PROSITE" id="PS50102">
    <property type="entry name" value="RRM"/>
    <property type="match status" value="1"/>
</dbReference>
<sequence length="471" mass="53455">MELGNDITYYNVAVGFYSYTFVSSYLFLNLVLQGDFLDVFCMLRHCTEQMPSRPYLVNRSVLQVRHLPPAFAETECVSFLKAHGALSVSVPGRGRAFAFYRNEVEARRAMGLLHQLQLKDCLLLVTFARSNHNIPLLPPVVANPEFISENEQIIQRLHAIAPRLGFNYVLNPMVKYKYPPLTDTILANICVTLRNHADFYTQVLHLMNKMNLQAPFRRQINPSQVFREVKLKDVSTAITSESGSEVSDEEHREVRPKPLLSADETCIPNKRLRVPKRHISTIELLPKEKPREVSECFDSTNPIRKLELPSISQISAQTTKEYSCPAFETGFGQFKPSTPPERSPEPPSRFNWSSAFTVITAMEKISLQDAIDHPAFRNYEECDPCVRLYIKNIPKSVTEEDLFLLFGQFVPDNEAERAIFDIRLMKTGRMRGQAFVTFGSVGAAQKALKGVHRLVLKGKPLAVQFAKSNAQ</sequence>
<dbReference type="SUPFAM" id="SSF54928">
    <property type="entry name" value="RNA-binding domain, RBD"/>
    <property type="match status" value="2"/>
</dbReference>
<dbReference type="PANTHER" id="PTHR16105">
    <property type="entry name" value="RNA-BINDING REGION-CONTAINING PROTEIN 3"/>
    <property type="match status" value="1"/>
</dbReference>
<keyword evidence="5" id="KW-1185">Reference proteome</keyword>
<evidence type="ECO:0000256" key="2">
    <source>
        <dbReference type="PROSITE-ProRule" id="PRU00176"/>
    </source>
</evidence>
<dbReference type="Proteomes" id="UP000594260">
    <property type="component" value="Unplaced"/>
</dbReference>
<dbReference type="AlphaFoldDB" id="A0A7M7K8J5"/>
<dbReference type="EnsemblMetazoa" id="XM_022806258">
    <property type="protein sequence ID" value="XP_022661993"/>
    <property type="gene ID" value="LOC111250678"/>
</dbReference>
<accession>A0A7M7K8J5</accession>
<dbReference type="GO" id="GO:0097157">
    <property type="term" value="F:pre-mRNA intronic binding"/>
    <property type="evidence" value="ECO:0007669"/>
    <property type="project" value="TreeGrafter"/>
</dbReference>
<protein>
    <recommendedName>
        <fullName evidence="3">RRM domain-containing protein</fullName>
    </recommendedName>
</protein>
<reference evidence="4" key="1">
    <citation type="submission" date="2021-01" db="UniProtKB">
        <authorList>
            <consortium name="EnsemblMetazoa"/>
        </authorList>
    </citation>
    <scope>IDENTIFICATION</scope>
</reference>
<dbReference type="CDD" id="cd12239">
    <property type="entry name" value="RRM2_RBM40_like"/>
    <property type="match status" value="1"/>
</dbReference>
<evidence type="ECO:0000313" key="5">
    <source>
        <dbReference type="Proteomes" id="UP000594260"/>
    </source>
</evidence>
<dbReference type="GO" id="GO:0030626">
    <property type="term" value="F:U12 snRNA binding"/>
    <property type="evidence" value="ECO:0007669"/>
    <property type="project" value="TreeGrafter"/>
</dbReference>
<dbReference type="GeneID" id="111250678"/>
<dbReference type="Gene3D" id="3.30.70.330">
    <property type="match status" value="1"/>
</dbReference>
<evidence type="ECO:0000256" key="1">
    <source>
        <dbReference type="ARBA" id="ARBA00022884"/>
    </source>
</evidence>
<dbReference type="OMA" id="HKNIGEE"/>
<dbReference type="InterPro" id="IPR000504">
    <property type="entry name" value="RRM_dom"/>
</dbReference>
<evidence type="ECO:0000313" key="4">
    <source>
        <dbReference type="EnsemblMetazoa" id="XP_022661993"/>
    </source>
</evidence>
<dbReference type="SMART" id="SM00360">
    <property type="entry name" value="RRM"/>
    <property type="match status" value="2"/>
</dbReference>
<feature type="domain" description="RRM" evidence="3">
    <location>
        <begin position="386"/>
        <end position="468"/>
    </location>
</feature>
<dbReference type="RefSeq" id="XP_022661993.1">
    <property type="nucleotide sequence ID" value="XM_022806258.1"/>
</dbReference>
<dbReference type="PANTHER" id="PTHR16105:SF0">
    <property type="entry name" value="RNA-BINDING REGION-CONTAINING PROTEIN 3"/>
    <property type="match status" value="1"/>
</dbReference>
<evidence type="ECO:0000259" key="3">
    <source>
        <dbReference type="PROSITE" id="PS50102"/>
    </source>
</evidence>
<dbReference type="OrthoDB" id="448399at2759"/>
<dbReference type="InterPro" id="IPR035979">
    <property type="entry name" value="RBD_domain_sf"/>
</dbReference>
<dbReference type="GO" id="GO:0005689">
    <property type="term" value="C:U12-type spliceosomal complex"/>
    <property type="evidence" value="ECO:0007669"/>
    <property type="project" value="TreeGrafter"/>
</dbReference>
<dbReference type="InterPro" id="IPR012677">
    <property type="entry name" value="Nucleotide-bd_a/b_plait_sf"/>
</dbReference>
<organism evidence="4 5">
    <name type="scientific">Varroa destructor</name>
    <name type="common">Honeybee mite</name>
    <dbReference type="NCBI Taxonomy" id="109461"/>
    <lineage>
        <taxon>Eukaryota</taxon>
        <taxon>Metazoa</taxon>
        <taxon>Ecdysozoa</taxon>
        <taxon>Arthropoda</taxon>
        <taxon>Chelicerata</taxon>
        <taxon>Arachnida</taxon>
        <taxon>Acari</taxon>
        <taxon>Parasitiformes</taxon>
        <taxon>Mesostigmata</taxon>
        <taxon>Gamasina</taxon>
        <taxon>Dermanyssoidea</taxon>
        <taxon>Varroidae</taxon>
        <taxon>Varroa</taxon>
    </lineage>
</organism>
<dbReference type="Pfam" id="PF00076">
    <property type="entry name" value="RRM_1"/>
    <property type="match status" value="1"/>
</dbReference>
<dbReference type="InParanoid" id="A0A7M7K8J5"/>